<accession>I6NRP0</accession>
<evidence type="ECO:0000256" key="1">
    <source>
        <dbReference type="SAM" id="Phobius"/>
    </source>
</evidence>
<keyword evidence="1" id="KW-0472">Membrane</keyword>
<dbReference type="AlphaFoldDB" id="I6NRP0"/>
<proteinExistence type="predicted"/>
<protein>
    <submittedName>
        <fullName evidence="2">Uncharacterized protein</fullName>
    </submittedName>
</protein>
<dbReference type="EMBL" id="JN235995">
    <property type="protein sequence ID" value="AEX63386.1"/>
    <property type="molecule type" value="Genomic_DNA"/>
</dbReference>
<reference evidence="2" key="1">
    <citation type="submission" date="2011-07" db="EMBL/GenBank/DDBJ databases">
        <title>Genetic Diversity of the Immigration Control Region of Listeria monocytogenes.</title>
        <authorList>
            <person name="Lee S."/>
            <person name="Ward T.J."/>
            <person name="Kathariou S."/>
        </authorList>
    </citation>
    <scope>NUCLEOTIDE SEQUENCE</scope>
    <source>
        <strain evidence="2">2001-75R</strain>
    </source>
</reference>
<evidence type="ECO:0000313" key="2">
    <source>
        <dbReference type="EMBL" id="AEX63386.1"/>
    </source>
</evidence>
<sequence>MGEVKLLFATLEVEIGLFGVGIFSVLGYDCREVAILKSNVVLHHFYTKGAQLDEQKVDRYYFIKCIIFIGRLR</sequence>
<keyword evidence="1" id="KW-1133">Transmembrane helix</keyword>
<organism evidence="2">
    <name type="scientific">Listeria monocytogenes</name>
    <dbReference type="NCBI Taxonomy" id="1639"/>
    <lineage>
        <taxon>Bacteria</taxon>
        <taxon>Bacillati</taxon>
        <taxon>Bacillota</taxon>
        <taxon>Bacilli</taxon>
        <taxon>Bacillales</taxon>
        <taxon>Listeriaceae</taxon>
        <taxon>Listeria</taxon>
    </lineage>
</organism>
<feature type="transmembrane region" description="Helical" evidence="1">
    <location>
        <begin position="6"/>
        <end position="28"/>
    </location>
</feature>
<name>I6NRP0_LISMN</name>
<keyword evidence="1" id="KW-0812">Transmembrane</keyword>